<protein>
    <recommendedName>
        <fullName evidence="3">C_GCAxxG_C_C family protein</fullName>
    </recommendedName>
</protein>
<evidence type="ECO:0008006" key="3">
    <source>
        <dbReference type="Google" id="ProtNLM"/>
    </source>
</evidence>
<dbReference type="EMBL" id="JXKM01000003">
    <property type="protein sequence ID" value="OJG36339.1"/>
    <property type="molecule type" value="Genomic_DNA"/>
</dbReference>
<dbReference type="STRING" id="319970.RV00_GL001698"/>
<dbReference type="InterPro" id="IPR010181">
    <property type="entry name" value="CGCAxxGCC_motif"/>
</dbReference>
<proteinExistence type="predicted"/>
<dbReference type="Proteomes" id="UP000183700">
    <property type="component" value="Unassembled WGS sequence"/>
</dbReference>
<keyword evidence="2" id="KW-1185">Reference proteome</keyword>
<sequence>MIMERQQQAIASFQVGYNCCQAIVLAYRAELKIDERTAIELGASYGGGRYQGLCGALAGCYIVTNQLKGTPKTNDPAECVGAATEKIIVRLNQDFQQACGSLYCKEIIGKRPCSEYVGEACRILEKTVGSGK</sequence>
<name>A0A1L8SW98_9ENTE</name>
<accession>A0A1L8SW98</accession>
<organism evidence="1 2">
    <name type="scientific">Enterococcus devriesei</name>
    <dbReference type="NCBI Taxonomy" id="319970"/>
    <lineage>
        <taxon>Bacteria</taxon>
        <taxon>Bacillati</taxon>
        <taxon>Bacillota</taxon>
        <taxon>Bacilli</taxon>
        <taxon>Lactobacillales</taxon>
        <taxon>Enterococcaceae</taxon>
        <taxon>Enterococcus</taxon>
    </lineage>
</organism>
<gene>
    <name evidence="1" type="ORF">RV00_GL001698</name>
</gene>
<dbReference type="Pfam" id="PF09719">
    <property type="entry name" value="C_GCAxxG_C_C"/>
    <property type="match status" value="1"/>
</dbReference>
<dbReference type="RefSeq" id="WP_249024065.1">
    <property type="nucleotide sequence ID" value="NZ_JBHLVS010000031.1"/>
</dbReference>
<evidence type="ECO:0000313" key="2">
    <source>
        <dbReference type="Proteomes" id="UP000183700"/>
    </source>
</evidence>
<reference evidence="1 2" key="1">
    <citation type="submission" date="2014-12" db="EMBL/GenBank/DDBJ databases">
        <title>Draft genome sequences of 29 type strains of Enterococci.</title>
        <authorList>
            <person name="Zhong Z."/>
            <person name="Sun Z."/>
            <person name="Liu W."/>
            <person name="Zhang W."/>
            <person name="Zhang H."/>
        </authorList>
    </citation>
    <scope>NUCLEOTIDE SEQUENCE [LARGE SCALE GENOMIC DNA]</scope>
    <source>
        <strain evidence="1 2">DSM 22802</strain>
    </source>
</reference>
<comment type="caution">
    <text evidence="1">The sequence shown here is derived from an EMBL/GenBank/DDBJ whole genome shotgun (WGS) entry which is preliminary data.</text>
</comment>
<evidence type="ECO:0000313" key="1">
    <source>
        <dbReference type="EMBL" id="OJG36339.1"/>
    </source>
</evidence>
<dbReference type="AlphaFoldDB" id="A0A1L8SW98"/>